<evidence type="ECO:0000313" key="1">
    <source>
        <dbReference type="EMBL" id="KAJ9103126.1"/>
    </source>
</evidence>
<protein>
    <submittedName>
        <fullName evidence="1">Uncharacterized protein</fullName>
    </submittedName>
</protein>
<keyword evidence="2" id="KW-1185">Reference proteome</keyword>
<comment type="caution">
    <text evidence="1">The sequence shown here is derived from an EMBL/GenBank/DDBJ whole genome shotgun (WGS) entry which is preliminary data.</text>
</comment>
<organism evidence="1 2">
    <name type="scientific">Naganishia friedmannii</name>
    <dbReference type="NCBI Taxonomy" id="89922"/>
    <lineage>
        <taxon>Eukaryota</taxon>
        <taxon>Fungi</taxon>
        <taxon>Dikarya</taxon>
        <taxon>Basidiomycota</taxon>
        <taxon>Agaricomycotina</taxon>
        <taxon>Tremellomycetes</taxon>
        <taxon>Filobasidiales</taxon>
        <taxon>Filobasidiaceae</taxon>
        <taxon>Naganishia</taxon>
    </lineage>
</organism>
<dbReference type="Proteomes" id="UP001227268">
    <property type="component" value="Unassembled WGS sequence"/>
</dbReference>
<reference evidence="1" key="1">
    <citation type="submission" date="2023-04" db="EMBL/GenBank/DDBJ databases">
        <title>Draft Genome sequencing of Naganishia species isolated from polar environments using Oxford Nanopore Technology.</title>
        <authorList>
            <person name="Leo P."/>
            <person name="Venkateswaran K."/>
        </authorList>
    </citation>
    <scope>NUCLEOTIDE SEQUENCE</scope>
    <source>
        <strain evidence="1">MNA-CCFEE 5423</strain>
    </source>
</reference>
<dbReference type="EMBL" id="JASBWT010000007">
    <property type="protein sequence ID" value="KAJ9103126.1"/>
    <property type="molecule type" value="Genomic_DNA"/>
</dbReference>
<gene>
    <name evidence="1" type="ORF">QFC21_002548</name>
</gene>
<proteinExistence type="predicted"/>
<accession>A0ACC2VWG0</accession>
<evidence type="ECO:0000313" key="2">
    <source>
        <dbReference type="Proteomes" id="UP001227268"/>
    </source>
</evidence>
<sequence length="1544" mass="166637">MQLYHPHPPIYTNDSLSLSPPAPTLLQKRLATPPTSPDTPLPAPSSSATSKRLKSSRSFPLINATNRANTPAPDVFSTTSTSTKTLRKKQSRGVLQDDTSERTLTRVASGKSERGLKSRASFQKYAPHTPHRLRRQDNSTKSLRSEYRETDPPSSTTRPSLRDMERGSVRSGKESERRDGKGVTERGAGKRRSFEEPAQENAGSAPIPRSKSDPLSAATHTSTLVTPSNSAATTSSKEDSDEETKKYDPKEVFSKERFLNRHSRDFGHLYARPATSTIPQATETTEDLNNEDAMEDLIISGPEVDIALARKESREKRRSWALYRAGLVSPVPSAGPNGWTTPHSAPAASASHAASVSQSQHSISGRPGHHRRVSSFLTGAHHPSVNPSPGLAASPQISTVQRQTVLSGGFKPLALVAVTKGIASSPAGPERQVQRRNRWSMGSSVGPPHVEPPASAAALLHNTRDDEEEEELSVIVERESEKSRTSTSLSVSSADHSRASLSSIPAHLRNHSSSTTSSSLSSLGAVINGSSPSKSTSSCSSGGEHIGGPNVLSGESFNFRMSVVSGGGRRRSGLLSGDHYEEEMGQRSDSRMTSKTASTLGFDNIRTDSRMTLRGGRLLDGQIDPEDALAGNDKDSRAARRRARAFLVAGLKLEEGSLYQEQDEQSMSPCAKMDTTRRAGLVISQPIEWDEEAPMQENKASRKRYSVMRAEKSVPLQITTSQVQSPTTPSATLGTSLMWRQHEFQSSGASSASSYYSAVDQPLQSPAEVQFDLEEPGFMEVFDSGRPVLDDRYHGRESVSPITISSNAGTARMSPAMNATTPAPLTGLATPGITIAIYDPAGHARQASLTSVRRDSIASDRPLPVRDDSSGSSADMHLGQQGLNSLELERQLFFDHRSVRSANSDAYKSVRKVKSDIGLGANQIALPTGRSMSRPTSPVIIHEDSAGASPGRQRKTGWSKGVREWWRDDAKATAENETERGFGLGRGGDEERIPMSVVPEARHQKEENHSVVAPTPSRFLKEKKSWRPFLAALRGETWRATQRTDNQGRFTGEYPLRTDTVLGMAPALMRSESPQGMTSTTTLDPPFTEQSLAACSAESTPQLSSSPASTTHFSPLPPLPTAMMGATSRFLPCSATTFSPQTPEYLTPSLGTSMRVTGIQLGQELRAQQGSHDKLLLDSQGILSPTPGISPNIPNHHNTTSGNRLLNSTQFASQPELLPKPQPVHLLAKGKSLSDPYSPTTLPPAPVFDEQGRDVRGPLHGLGLHVGWADEPIDRKGKAKAETEADEQAWEYQLTHQASQLFKLKSAQGSQPLAQPVTLTSHLGRRPAVGILTNAGLSPTAASSAWHDSPSAVTVVAPPSLHALGNQYYNTPTDHLEADDMTVATTHHSPPHGATFMKPHHRRECRTESPSPSQEMINMHPRELQLQPAKLFFLLGFLLGPWVWLLGGWGLSPGGYFSTAGGSNGIQLGLSWQHAQGARFRRRNGLATPTDPSSSSSHAHPLLPPMSRDGPSKWVKRNRWAAVASAGVFIPAMCAGFASMGALL</sequence>
<name>A0ACC2VWG0_9TREE</name>